<accession>A0ACB8D244</accession>
<gene>
    <name evidence="1" type="ORF">HPB49_003076</name>
</gene>
<dbReference type="EMBL" id="CM023472">
    <property type="protein sequence ID" value="KAH7958590.1"/>
    <property type="molecule type" value="Genomic_DNA"/>
</dbReference>
<dbReference type="Proteomes" id="UP000821865">
    <property type="component" value="Chromosome 3"/>
</dbReference>
<sequence>MKIKEKLQCNKDQDCFVGHADISLEQQGGSSLSFDSCHVLKNVRSHFLAHDCGPKGEVSSCYIKKLYELQNDLVVKPVRYLSRKHVYPNNIEKTNVVRAIQVLSPDVTAALEHLRSQAGHTSSFSFADAGQTIIFMQNMYRWFVLHDTSNTTQHIHKKWADTRQFDGAEDARLEWLELTLPMHLDKLKKRCGDKKEFFTKETYEALLLTTYSTGACIKYLLTEEKFLFVPHSQV</sequence>
<evidence type="ECO:0000313" key="2">
    <source>
        <dbReference type="Proteomes" id="UP000821865"/>
    </source>
</evidence>
<evidence type="ECO:0000313" key="1">
    <source>
        <dbReference type="EMBL" id="KAH7958590.1"/>
    </source>
</evidence>
<reference evidence="1" key="1">
    <citation type="submission" date="2020-05" db="EMBL/GenBank/DDBJ databases">
        <title>Large-scale comparative analyses of tick genomes elucidate their genetic diversity and vector capacities.</title>
        <authorList>
            <person name="Jia N."/>
            <person name="Wang J."/>
            <person name="Shi W."/>
            <person name="Du L."/>
            <person name="Sun Y."/>
            <person name="Zhan W."/>
            <person name="Jiang J."/>
            <person name="Wang Q."/>
            <person name="Zhang B."/>
            <person name="Ji P."/>
            <person name="Sakyi L.B."/>
            <person name="Cui X."/>
            <person name="Yuan T."/>
            <person name="Jiang B."/>
            <person name="Yang W."/>
            <person name="Lam T.T.-Y."/>
            <person name="Chang Q."/>
            <person name="Ding S."/>
            <person name="Wang X."/>
            <person name="Zhu J."/>
            <person name="Ruan X."/>
            <person name="Zhao L."/>
            <person name="Wei J."/>
            <person name="Que T."/>
            <person name="Du C."/>
            <person name="Cheng J."/>
            <person name="Dai P."/>
            <person name="Han X."/>
            <person name="Huang E."/>
            <person name="Gao Y."/>
            <person name="Liu J."/>
            <person name="Shao H."/>
            <person name="Ye R."/>
            <person name="Li L."/>
            <person name="Wei W."/>
            <person name="Wang X."/>
            <person name="Wang C."/>
            <person name="Yang T."/>
            <person name="Huo Q."/>
            <person name="Li W."/>
            <person name="Guo W."/>
            <person name="Chen H."/>
            <person name="Zhou L."/>
            <person name="Ni X."/>
            <person name="Tian J."/>
            <person name="Zhou Y."/>
            <person name="Sheng Y."/>
            <person name="Liu T."/>
            <person name="Pan Y."/>
            <person name="Xia L."/>
            <person name="Li J."/>
            <person name="Zhao F."/>
            <person name="Cao W."/>
        </authorList>
    </citation>
    <scope>NUCLEOTIDE SEQUENCE</scope>
    <source>
        <strain evidence="1">Dsil-2018</strain>
    </source>
</reference>
<keyword evidence="2" id="KW-1185">Reference proteome</keyword>
<organism evidence="1 2">
    <name type="scientific">Dermacentor silvarum</name>
    <name type="common">Tick</name>
    <dbReference type="NCBI Taxonomy" id="543639"/>
    <lineage>
        <taxon>Eukaryota</taxon>
        <taxon>Metazoa</taxon>
        <taxon>Ecdysozoa</taxon>
        <taxon>Arthropoda</taxon>
        <taxon>Chelicerata</taxon>
        <taxon>Arachnida</taxon>
        <taxon>Acari</taxon>
        <taxon>Parasitiformes</taxon>
        <taxon>Ixodida</taxon>
        <taxon>Ixodoidea</taxon>
        <taxon>Ixodidae</taxon>
        <taxon>Rhipicephalinae</taxon>
        <taxon>Dermacentor</taxon>
    </lineage>
</organism>
<protein>
    <submittedName>
        <fullName evidence="1">Uncharacterized protein</fullName>
    </submittedName>
</protein>
<proteinExistence type="predicted"/>
<name>A0ACB8D244_DERSI</name>
<comment type="caution">
    <text evidence="1">The sequence shown here is derived from an EMBL/GenBank/DDBJ whole genome shotgun (WGS) entry which is preliminary data.</text>
</comment>